<feature type="transmembrane region" description="Helical" evidence="5">
    <location>
        <begin position="169"/>
        <end position="190"/>
    </location>
</feature>
<dbReference type="Proteomes" id="UP000192223">
    <property type="component" value="Unplaced"/>
</dbReference>
<comment type="subcellular location">
    <subcellularLocation>
        <location evidence="1">Membrane</location>
        <topology evidence="1">Multi-pass membrane protein</topology>
    </subcellularLocation>
</comment>
<dbReference type="PANTHER" id="PTHR48021:SF1">
    <property type="entry name" value="GH07001P-RELATED"/>
    <property type="match status" value="1"/>
</dbReference>
<reference evidence="8" key="1">
    <citation type="submission" date="2025-08" db="UniProtKB">
        <authorList>
            <consortium name="RefSeq"/>
        </authorList>
    </citation>
    <scope>IDENTIFICATION</scope>
    <source>
        <tissue evidence="8">Entire body</tissue>
    </source>
</reference>
<evidence type="ECO:0000313" key="8">
    <source>
        <dbReference type="RefSeq" id="XP_018330235.2"/>
    </source>
</evidence>
<dbReference type="PROSITE" id="PS50850">
    <property type="entry name" value="MFS"/>
    <property type="match status" value="1"/>
</dbReference>
<feature type="transmembrane region" description="Helical" evidence="5">
    <location>
        <begin position="378"/>
        <end position="398"/>
    </location>
</feature>
<dbReference type="InParanoid" id="A0A1W4XD01"/>
<keyword evidence="2 5" id="KW-0812">Transmembrane</keyword>
<evidence type="ECO:0000256" key="1">
    <source>
        <dbReference type="ARBA" id="ARBA00004141"/>
    </source>
</evidence>
<keyword evidence="4 5" id="KW-0472">Membrane</keyword>
<dbReference type="STRING" id="224129.A0A1W4XD01"/>
<dbReference type="AlphaFoldDB" id="A0A1W4XD01"/>
<feature type="domain" description="Major facilitator superfamily (MFS) profile" evidence="6">
    <location>
        <begin position="1"/>
        <end position="402"/>
    </location>
</feature>
<feature type="transmembrane region" description="Helical" evidence="5">
    <location>
        <begin position="318"/>
        <end position="335"/>
    </location>
</feature>
<dbReference type="GeneID" id="108740422"/>
<sequence length="429" mass="47767">MLIPKINKSRYIQYFSVTAAMLTLGSGATHFAWTSPTLPDLMSDKSPIGVRITKEESSWIVSILHLGSVVGCLFSAWSIEHLGRKPSFVIACVPLFISWIVIIFAKSATVLYVARFIAGLGIGICTTCGPVYNGEIAEKDIRGRISSFLVVLALFGSLYVYTAGPFLPYTYLAITSAILPLVALFLCLVIPESPYYLVKKNDIEGARRSLEILSANTASPEFIDCRLKEIQLTTEEDMQGNSSLWEFFSKKQYRKPILIIAALVSGHMIDRMGRKPLLLVSSFSCAVALFAEGTYFYLKEAKHANVEYLFWLPTTSLVIYKMMVTLGITTLPYIIMGELFTMNIKEIAASSSSVYGFVLGFLMNYLHQPVSDHWGSYTIFWTYATSCLVGGIFIFILLPETKGKTFAEIQTILKSNNNNNNSDKKVQFT</sequence>
<accession>A0A1W4XD01</accession>
<evidence type="ECO:0000313" key="7">
    <source>
        <dbReference type="Proteomes" id="UP000192223"/>
    </source>
</evidence>
<evidence type="ECO:0000256" key="3">
    <source>
        <dbReference type="ARBA" id="ARBA00022989"/>
    </source>
</evidence>
<dbReference type="GO" id="GO:0016020">
    <property type="term" value="C:membrane"/>
    <property type="evidence" value="ECO:0007669"/>
    <property type="project" value="UniProtKB-SubCell"/>
</dbReference>
<name>A0A1W4XD01_AGRPL</name>
<organism evidence="7 8">
    <name type="scientific">Agrilus planipennis</name>
    <name type="common">Emerald ash borer</name>
    <name type="synonym">Agrilus marcopoli</name>
    <dbReference type="NCBI Taxonomy" id="224129"/>
    <lineage>
        <taxon>Eukaryota</taxon>
        <taxon>Metazoa</taxon>
        <taxon>Ecdysozoa</taxon>
        <taxon>Arthropoda</taxon>
        <taxon>Hexapoda</taxon>
        <taxon>Insecta</taxon>
        <taxon>Pterygota</taxon>
        <taxon>Neoptera</taxon>
        <taxon>Endopterygota</taxon>
        <taxon>Coleoptera</taxon>
        <taxon>Polyphaga</taxon>
        <taxon>Elateriformia</taxon>
        <taxon>Buprestoidea</taxon>
        <taxon>Buprestidae</taxon>
        <taxon>Agrilinae</taxon>
        <taxon>Agrilus</taxon>
    </lineage>
</organism>
<proteinExistence type="predicted"/>
<dbReference type="InterPro" id="IPR050549">
    <property type="entry name" value="MFS_Trehalose_Transporter"/>
</dbReference>
<dbReference type="OrthoDB" id="6818694at2759"/>
<feature type="transmembrane region" description="Helical" evidence="5">
    <location>
        <begin position="59"/>
        <end position="79"/>
    </location>
</feature>
<dbReference type="GO" id="GO:0022857">
    <property type="term" value="F:transmembrane transporter activity"/>
    <property type="evidence" value="ECO:0007669"/>
    <property type="project" value="InterPro"/>
</dbReference>
<dbReference type="PROSITE" id="PS00217">
    <property type="entry name" value="SUGAR_TRANSPORT_2"/>
    <property type="match status" value="1"/>
</dbReference>
<dbReference type="SUPFAM" id="SSF103473">
    <property type="entry name" value="MFS general substrate transporter"/>
    <property type="match status" value="1"/>
</dbReference>
<gene>
    <name evidence="8" type="primary">LOC108740422</name>
</gene>
<feature type="transmembrane region" description="Helical" evidence="5">
    <location>
        <begin position="145"/>
        <end position="163"/>
    </location>
</feature>
<dbReference type="KEGG" id="apln:108740422"/>
<feature type="transmembrane region" description="Helical" evidence="5">
    <location>
        <begin position="277"/>
        <end position="298"/>
    </location>
</feature>
<evidence type="ECO:0000256" key="4">
    <source>
        <dbReference type="ARBA" id="ARBA00023136"/>
    </source>
</evidence>
<dbReference type="InterPro" id="IPR020846">
    <property type="entry name" value="MFS_dom"/>
</dbReference>
<feature type="transmembrane region" description="Helical" evidence="5">
    <location>
        <begin position="111"/>
        <end position="133"/>
    </location>
</feature>
<dbReference type="Gene3D" id="1.20.1250.20">
    <property type="entry name" value="MFS general substrate transporter like domains"/>
    <property type="match status" value="2"/>
</dbReference>
<dbReference type="InterPro" id="IPR005828">
    <property type="entry name" value="MFS_sugar_transport-like"/>
</dbReference>
<feature type="transmembrane region" description="Helical" evidence="5">
    <location>
        <begin position="86"/>
        <end position="105"/>
    </location>
</feature>
<evidence type="ECO:0000256" key="2">
    <source>
        <dbReference type="ARBA" id="ARBA00022692"/>
    </source>
</evidence>
<dbReference type="InterPro" id="IPR005829">
    <property type="entry name" value="Sugar_transporter_CS"/>
</dbReference>
<dbReference type="RefSeq" id="XP_018330235.2">
    <property type="nucleotide sequence ID" value="XM_018474733.2"/>
</dbReference>
<dbReference type="PROSITE" id="PS00216">
    <property type="entry name" value="SUGAR_TRANSPORT_1"/>
    <property type="match status" value="1"/>
</dbReference>
<protein>
    <submittedName>
        <fullName evidence="8">Facilitated trehalose transporter Tret1</fullName>
    </submittedName>
</protein>
<keyword evidence="7" id="KW-1185">Reference proteome</keyword>
<evidence type="ECO:0000259" key="6">
    <source>
        <dbReference type="PROSITE" id="PS50850"/>
    </source>
</evidence>
<keyword evidence="3 5" id="KW-1133">Transmembrane helix</keyword>
<dbReference type="Pfam" id="PF00083">
    <property type="entry name" value="Sugar_tr"/>
    <property type="match status" value="1"/>
</dbReference>
<dbReference type="InterPro" id="IPR036259">
    <property type="entry name" value="MFS_trans_sf"/>
</dbReference>
<dbReference type="PANTHER" id="PTHR48021">
    <property type="match status" value="1"/>
</dbReference>
<feature type="transmembrane region" description="Helical" evidence="5">
    <location>
        <begin position="12"/>
        <end position="33"/>
    </location>
</feature>
<evidence type="ECO:0000256" key="5">
    <source>
        <dbReference type="SAM" id="Phobius"/>
    </source>
</evidence>
<feature type="transmembrane region" description="Helical" evidence="5">
    <location>
        <begin position="347"/>
        <end position="366"/>
    </location>
</feature>